<dbReference type="AlphaFoldDB" id="A0A8T8K8B1"/>
<gene>
    <name evidence="1" type="ORF">HYG87_08560</name>
</gene>
<evidence type="ECO:0000313" key="1">
    <source>
        <dbReference type="EMBL" id="QUH23805.1"/>
    </source>
</evidence>
<dbReference type="OrthoDB" id="80147at2157"/>
<evidence type="ECO:0000313" key="2">
    <source>
        <dbReference type="Proteomes" id="UP000681041"/>
    </source>
</evidence>
<accession>A0A8T8K8B1</accession>
<dbReference type="GeneID" id="64820811"/>
<dbReference type="Proteomes" id="UP000681041">
    <property type="component" value="Chromosome"/>
</dbReference>
<proteinExistence type="predicted"/>
<protein>
    <submittedName>
        <fullName evidence="1">Uncharacterized protein</fullName>
    </submittedName>
</protein>
<keyword evidence="2" id="KW-1185">Reference proteome</keyword>
<organism evidence="1 2">
    <name type="scientific">Methanobacterium alkalithermotolerans</name>
    <dbReference type="NCBI Taxonomy" id="2731220"/>
    <lineage>
        <taxon>Archaea</taxon>
        <taxon>Methanobacteriati</taxon>
        <taxon>Methanobacteriota</taxon>
        <taxon>Methanomada group</taxon>
        <taxon>Methanobacteria</taxon>
        <taxon>Methanobacteriales</taxon>
        <taxon>Methanobacteriaceae</taxon>
        <taxon>Methanobacterium</taxon>
    </lineage>
</organism>
<dbReference type="EMBL" id="CP058560">
    <property type="protein sequence ID" value="QUH23805.1"/>
    <property type="molecule type" value="Genomic_DNA"/>
</dbReference>
<name>A0A8T8K8B1_9EURY</name>
<sequence length="122" mass="14285">MLTGKEALELQEKLIIIYKYISQERLMKKFYLDGLEDSLTSPKMDSNLLVKKLIQKEDAPEILKESILALEEIKARFNISEKATDFENIINQENLDYLCRRYGLKDCREIEKLDLSKLINAI</sequence>
<reference evidence="1" key="1">
    <citation type="submission" date="2020-07" db="EMBL/GenBank/DDBJ databases">
        <title>Methanobacterium. sp. MethCan genome.</title>
        <authorList>
            <person name="Postec A."/>
            <person name="Quemeneur M."/>
        </authorList>
    </citation>
    <scope>NUCLEOTIDE SEQUENCE</scope>
    <source>
        <strain evidence="1">MethCAN</strain>
    </source>
</reference>
<dbReference type="KEGG" id="meme:HYG87_08560"/>
<dbReference type="RefSeq" id="WP_211532762.1">
    <property type="nucleotide sequence ID" value="NZ_CP058560.1"/>
</dbReference>